<dbReference type="NCBIfam" id="NF003915">
    <property type="entry name" value="PRK05441.1"/>
    <property type="match status" value="1"/>
</dbReference>
<evidence type="ECO:0000313" key="5">
    <source>
        <dbReference type="EMBL" id="KAA9132370.1"/>
    </source>
</evidence>
<keyword evidence="2 3" id="KW-0119">Carbohydrate metabolism</keyword>
<dbReference type="EC" id="4.2.1.126" evidence="3"/>
<dbReference type="CDD" id="cd05007">
    <property type="entry name" value="SIS_Etherase"/>
    <property type="match status" value="1"/>
</dbReference>
<dbReference type="UniPathway" id="UPA00342"/>
<gene>
    <name evidence="3 5" type="primary">murQ</name>
    <name evidence="5" type="ORF">F6B40_11820</name>
</gene>
<protein>
    <recommendedName>
        <fullName evidence="3">N-acetylmuramic acid 6-phosphate etherase</fullName>
        <shortName evidence="3">MurNAc-6-P etherase</shortName>
        <ecNumber evidence="3">4.2.1.126</ecNumber>
    </recommendedName>
    <alternativeName>
        <fullName evidence="3">N-acetylmuramic acid 6-phosphate hydrolase</fullName>
    </alternativeName>
    <alternativeName>
        <fullName evidence="3">N-acetylmuramic acid 6-phosphate lyase</fullName>
    </alternativeName>
</protein>
<accession>A0A5N0TBN7</accession>
<evidence type="ECO:0000256" key="1">
    <source>
        <dbReference type="ARBA" id="ARBA00023239"/>
    </source>
</evidence>
<feature type="active site" description="Proton donor" evidence="3">
    <location>
        <position position="115"/>
    </location>
</feature>
<name>A0A5N0TBN7_9MICO</name>
<keyword evidence="6" id="KW-1185">Reference proteome</keyword>
<reference evidence="6" key="1">
    <citation type="submission" date="2019-09" db="EMBL/GenBank/DDBJ databases">
        <title>Mumia zhuanghuii sp. nov. isolated from the intestinal contents of plateau pika (Ochotona curzoniae) in the Qinghai-Tibet plateau of China.</title>
        <authorList>
            <person name="Tian Z."/>
        </authorList>
    </citation>
    <scope>NUCLEOTIDE SEQUENCE [LARGE SCALE GENOMIC DNA]</scope>
    <source>
        <strain evidence="6">L-033</strain>
    </source>
</reference>
<proteinExistence type="inferred from homology"/>
<comment type="pathway">
    <text evidence="3">Amino-sugar metabolism; N-acetylmuramate degradation.</text>
</comment>
<evidence type="ECO:0000313" key="6">
    <source>
        <dbReference type="Proteomes" id="UP000326838"/>
    </source>
</evidence>
<dbReference type="PANTHER" id="PTHR10088">
    <property type="entry name" value="GLUCOKINASE REGULATORY PROTEIN"/>
    <property type="match status" value="1"/>
</dbReference>
<keyword evidence="1 3" id="KW-0456">Lyase</keyword>
<dbReference type="Gene3D" id="1.10.8.1080">
    <property type="match status" value="1"/>
</dbReference>
<dbReference type="Pfam" id="PF22645">
    <property type="entry name" value="GKRP_SIS_N"/>
    <property type="match status" value="1"/>
</dbReference>
<dbReference type="HAMAP" id="MF_00068">
    <property type="entry name" value="MurQ"/>
    <property type="match status" value="1"/>
</dbReference>
<feature type="active site" evidence="3">
    <location>
        <position position="146"/>
    </location>
</feature>
<dbReference type="Gene3D" id="3.40.50.10490">
    <property type="entry name" value="Glucose-6-phosphate isomerase like protein, domain 1"/>
    <property type="match status" value="1"/>
</dbReference>
<dbReference type="AlphaFoldDB" id="A0A5N0TBN7"/>
<comment type="function">
    <text evidence="3">Specifically catalyzes the cleavage of the D-lactyl ether substituent of MurNAc 6-phosphate, producing GlcNAc 6-phosphate and D-lactate.</text>
</comment>
<dbReference type="PROSITE" id="PS01272">
    <property type="entry name" value="GCKR"/>
    <property type="match status" value="1"/>
</dbReference>
<dbReference type="GO" id="GO:0009254">
    <property type="term" value="P:peptidoglycan turnover"/>
    <property type="evidence" value="ECO:0007669"/>
    <property type="project" value="TreeGrafter"/>
</dbReference>
<comment type="subunit">
    <text evidence="3">Homodimer.</text>
</comment>
<sequence>MARASSRRSATYLWRGSSTVPDSSHTTRMNELIDELAALTTEAARDSVDLDTLDTLELVTLMNQGDQSVPVAVAQHAAVIARAVDAIVERFRRGGRLIYLGAGTAGRIGVLDASECPPTFGTPPEMVRGLIAGGPTALLTAVENAEDDDTAAAAELSELGLTDADVVVGISASGRTPYVVGGLRRARECGALTIAVAQNTDSAIGRIADIPIEVVVGPEFVAGSTRLKSGTAQKLILNMLSTLAMVRLGKTYRGIMVDLVATNEKLRARSVRTVMTVTGVPADEAESALDAAEGHVKEAILAVLTGVAPAEAGRRLEEAGGLLRVAVERAPSA</sequence>
<dbReference type="GO" id="GO:0046348">
    <property type="term" value="P:amino sugar catabolic process"/>
    <property type="evidence" value="ECO:0007669"/>
    <property type="project" value="InterPro"/>
</dbReference>
<comment type="similarity">
    <text evidence="3">Belongs to the GCKR-like family. MurNAc-6-P etherase subfamily.</text>
</comment>
<dbReference type="PROSITE" id="PS51464">
    <property type="entry name" value="SIS"/>
    <property type="match status" value="1"/>
</dbReference>
<evidence type="ECO:0000256" key="3">
    <source>
        <dbReference type="HAMAP-Rule" id="MF_00068"/>
    </source>
</evidence>
<dbReference type="InterPro" id="IPR005488">
    <property type="entry name" value="Etherase_MurQ"/>
</dbReference>
<dbReference type="InterPro" id="IPR005486">
    <property type="entry name" value="Glucokinase_regulatory_CS"/>
</dbReference>
<evidence type="ECO:0000259" key="4">
    <source>
        <dbReference type="PROSITE" id="PS51464"/>
    </source>
</evidence>
<dbReference type="PANTHER" id="PTHR10088:SF4">
    <property type="entry name" value="GLUCOKINASE REGULATORY PROTEIN"/>
    <property type="match status" value="1"/>
</dbReference>
<dbReference type="InterPro" id="IPR001347">
    <property type="entry name" value="SIS_dom"/>
</dbReference>
<dbReference type="GO" id="GO:0016835">
    <property type="term" value="F:carbon-oxygen lyase activity"/>
    <property type="evidence" value="ECO:0007669"/>
    <property type="project" value="UniProtKB-UniRule"/>
</dbReference>
<feature type="domain" description="SIS" evidence="4">
    <location>
        <begin position="87"/>
        <end position="250"/>
    </location>
</feature>
<dbReference type="FunFam" id="3.40.50.10490:FF:000014">
    <property type="entry name" value="N-acetylmuramic acid 6-phosphate etherase"/>
    <property type="match status" value="1"/>
</dbReference>
<dbReference type="GO" id="GO:0016803">
    <property type="term" value="F:ether hydrolase activity"/>
    <property type="evidence" value="ECO:0007669"/>
    <property type="project" value="TreeGrafter"/>
</dbReference>
<dbReference type="NCBIfam" id="NF009222">
    <property type="entry name" value="PRK12570.1"/>
    <property type="match status" value="1"/>
</dbReference>
<dbReference type="GO" id="GO:0097367">
    <property type="term" value="F:carbohydrate derivative binding"/>
    <property type="evidence" value="ECO:0007669"/>
    <property type="project" value="InterPro"/>
</dbReference>
<dbReference type="Proteomes" id="UP000326838">
    <property type="component" value="Unassembled WGS sequence"/>
</dbReference>
<dbReference type="GO" id="GO:0097173">
    <property type="term" value="P:N-acetylmuramic acid catabolic process"/>
    <property type="evidence" value="ECO:0007669"/>
    <property type="project" value="UniProtKB-UniPathway"/>
</dbReference>
<dbReference type="SUPFAM" id="SSF53697">
    <property type="entry name" value="SIS domain"/>
    <property type="match status" value="1"/>
</dbReference>
<comment type="miscellaneous">
    <text evidence="3">A lyase-type mechanism (elimination/hydration) is suggested for the cleavage of the lactyl ether bond of MurNAc 6-phosphate, with the formation of an alpha,beta-unsaturated aldehyde intermediate with (E)-stereochemistry, followed by the syn addition of water to give product.</text>
</comment>
<comment type="caution">
    <text evidence="5">The sequence shown here is derived from an EMBL/GenBank/DDBJ whole genome shotgun (WGS) entry which is preliminary data.</text>
</comment>
<organism evidence="5 6">
    <name type="scientific">Microbacterium caowuchunii</name>
    <dbReference type="NCBI Taxonomy" id="2614638"/>
    <lineage>
        <taxon>Bacteria</taxon>
        <taxon>Bacillati</taxon>
        <taxon>Actinomycetota</taxon>
        <taxon>Actinomycetes</taxon>
        <taxon>Micrococcales</taxon>
        <taxon>Microbacteriaceae</taxon>
        <taxon>Microbacterium</taxon>
    </lineage>
</organism>
<evidence type="ECO:0000256" key="2">
    <source>
        <dbReference type="ARBA" id="ARBA00023277"/>
    </source>
</evidence>
<dbReference type="InterPro" id="IPR040190">
    <property type="entry name" value="MURQ/GCKR"/>
</dbReference>
<comment type="catalytic activity">
    <reaction evidence="3">
        <text>N-acetyl-D-muramate 6-phosphate + H2O = N-acetyl-D-glucosamine 6-phosphate + (R)-lactate</text>
        <dbReference type="Rhea" id="RHEA:26410"/>
        <dbReference type="ChEBI" id="CHEBI:15377"/>
        <dbReference type="ChEBI" id="CHEBI:16004"/>
        <dbReference type="ChEBI" id="CHEBI:57513"/>
        <dbReference type="ChEBI" id="CHEBI:58722"/>
        <dbReference type="EC" id="4.2.1.126"/>
    </reaction>
</comment>
<dbReference type="InterPro" id="IPR046348">
    <property type="entry name" value="SIS_dom_sf"/>
</dbReference>
<dbReference type="EMBL" id="VYUY01000015">
    <property type="protein sequence ID" value="KAA9132370.1"/>
    <property type="molecule type" value="Genomic_DNA"/>
</dbReference>
<dbReference type="NCBIfam" id="TIGR00274">
    <property type="entry name" value="N-acetylmuramic acid 6-phosphate etherase"/>
    <property type="match status" value="1"/>
</dbReference>